<dbReference type="InParanoid" id="A0A2P5E9A0"/>
<keyword evidence="3" id="KW-1185">Reference proteome</keyword>
<comment type="caution">
    <text evidence="2">The sequence shown here is derived from an EMBL/GenBank/DDBJ whole genome shotgun (WGS) entry which is preliminary data.</text>
</comment>
<feature type="region of interest" description="Disordered" evidence="1">
    <location>
        <begin position="44"/>
        <end position="80"/>
    </location>
</feature>
<dbReference type="Proteomes" id="UP000237000">
    <property type="component" value="Unassembled WGS sequence"/>
</dbReference>
<proteinExistence type="predicted"/>
<name>A0A2P5E9A0_TREOI</name>
<dbReference type="EMBL" id="JXTC01000202">
    <property type="protein sequence ID" value="PON82091.1"/>
    <property type="molecule type" value="Genomic_DNA"/>
</dbReference>
<evidence type="ECO:0000256" key="1">
    <source>
        <dbReference type="SAM" id="MobiDB-lite"/>
    </source>
</evidence>
<feature type="region of interest" description="Disordered" evidence="1">
    <location>
        <begin position="1"/>
        <end position="28"/>
    </location>
</feature>
<sequence length="180" mass="19679">MNTSEAQAERRPMSTWLTREAPDDRDPQSRVARAKVNEMDCALVGHGVDQGPGDDGVGEAKARKGRRRGGGGGELGRTQFQFGPLGSVQGLVKARPALDEADRECGGETGREALHGVAIDRGELGYLAETRVRVAEVARGRVLGAVEEELNENDASLFGHGQRRRRRRRLELIMIIRGRK</sequence>
<evidence type="ECO:0000313" key="3">
    <source>
        <dbReference type="Proteomes" id="UP000237000"/>
    </source>
</evidence>
<gene>
    <name evidence="2" type="ORF">TorRG33x02_220860</name>
</gene>
<organism evidence="2 3">
    <name type="scientific">Trema orientale</name>
    <name type="common">Charcoal tree</name>
    <name type="synonym">Celtis orientalis</name>
    <dbReference type="NCBI Taxonomy" id="63057"/>
    <lineage>
        <taxon>Eukaryota</taxon>
        <taxon>Viridiplantae</taxon>
        <taxon>Streptophyta</taxon>
        <taxon>Embryophyta</taxon>
        <taxon>Tracheophyta</taxon>
        <taxon>Spermatophyta</taxon>
        <taxon>Magnoliopsida</taxon>
        <taxon>eudicotyledons</taxon>
        <taxon>Gunneridae</taxon>
        <taxon>Pentapetalae</taxon>
        <taxon>rosids</taxon>
        <taxon>fabids</taxon>
        <taxon>Rosales</taxon>
        <taxon>Cannabaceae</taxon>
        <taxon>Trema</taxon>
    </lineage>
</organism>
<dbReference type="OrthoDB" id="10402370at2759"/>
<accession>A0A2P5E9A0</accession>
<reference evidence="3" key="1">
    <citation type="submission" date="2016-06" db="EMBL/GenBank/DDBJ databases">
        <title>Parallel loss of symbiosis genes in relatives of nitrogen-fixing non-legume Parasponia.</title>
        <authorList>
            <person name="Van Velzen R."/>
            <person name="Holmer R."/>
            <person name="Bu F."/>
            <person name="Rutten L."/>
            <person name="Van Zeijl A."/>
            <person name="Liu W."/>
            <person name="Santuari L."/>
            <person name="Cao Q."/>
            <person name="Sharma T."/>
            <person name="Shen D."/>
            <person name="Roswanjaya Y."/>
            <person name="Wardhani T."/>
            <person name="Kalhor M.S."/>
            <person name="Jansen J."/>
            <person name="Van den Hoogen J."/>
            <person name="Gungor B."/>
            <person name="Hartog M."/>
            <person name="Hontelez J."/>
            <person name="Verver J."/>
            <person name="Yang W.-C."/>
            <person name="Schijlen E."/>
            <person name="Repin R."/>
            <person name="Schilthuizen M."/>
            <person name="Schranz E."/>
            <person name="Heidstra R."/>
            <person name="Miyata K."/>
            <person name="Fedorova E."/>
            <person name="Kohlen W."/>
            <person name="Bisseling T."/>
            <person name="Smit S."/>
            <person name="Geurts R."/>
        </authorList>
    </citation>
    <scope>NUCLEOTIDE SEQUENCE [LARGE SCALE GENOMIC DNA]</scope>
    <source>
        <strain evidence="3">cv. RG33-2</strain>
    </source>
</reference>
<dbReference type="AlphaFoldDB" id="A0A2P5E9A0"/>
<protein>
    <submittedName>
        <fullName evidence="2">Uncharacterized protein</fullName>
    </submittedName>
</protein>
<evidence type="ECO:0000313" key="2">
    <source>
        <dbReference type="EMBL" id="PON82091.1"/>
    </source>
</evidence>